<protein>
    <submittedName>
        <fullName evidence="1">Uncharacterized protein</fullName>
    </submittedName>
</protein>
<dbReference type="EMBL" id="OQ890312">
    <property type="protein sequence ID" value="WLJ25561.1"/>
    <property type="molecule type" value="Genomic_DNA"/>
</dbReference>
<reference evidence="1" key="1">
    <citation type="submission" date="2023-04" db="EMBL/GenBank/DDBJ databases">
        <title>The human skin virome in hidradenitis suppurativa patients.</title>
        <authorList>
            <person name="Jansen D."/>
        </authorList>
    </citation>
    <scope>NUCLEOTIDE SEQUENCE</scope>
    <source>
        <strain evidence="1">VC1_JansenPhageB</strain>
    </source>
</reference>
<name>A0AA49X4L3_9VIRU</name>
<organism evidence="1">
    <name type="scientific">Actinobacteria phage HS02</name>
    <dbReference type="NCBI Taxonomy" id="3056388"/>
    <lineage>
        <taxon>Viruses</taxon>
    </lineage>
</organism>
<accession>A0AA49X4L3</accession>
<proteinExistence type="predicted"/>
<evidence type="ECO:0000313" key="1">
    <source>
        <dbReference type="EMBL" id="WLJ25561.1"/>
    </source>
</evidence>
<sequence length="191" mass="22706">MDWNLVVATASLGFAPVTVWLAKKQVNLEKVKETSYSINIELRQAEQLDLLVKHNGISTLHRFSVWIKNGEKHQLLHESPKFKSGDLLETRSLSHYPDEVLVTWFVPRRSGKGLQAQAIRVRYRLNQKNRVEEWKYYWWTPLRLGIRRRLSRWWSQKLEETPTKVPIGYWKARRSYSDRPGDRPGWPNQQQ</sequence>